<sequence>MASPITSLTGAADRLYDGGPARDRKPAQATRADRAPPRCRYAAPSIHSQ</sequence>
<dbReference type="EMBL" id="CADIKM010000009">
    <property type="protein sequence ID" value="CAB3787525.1"/>
    <property type="molecule type" value="Genomic_DNA"/>
</dbReference>
<name>A0A6S7CT53_9BURK</name>
<dbReference type="Proteomes" id="UP000494115">
    <property type="component" value="Unassembled WGS sequence"/>
</dbReference>
<accession>A0A6S7CT53</accession>
<evidence type="ECO:0000313" key="2">
    <source>
        <dbReference type="EMBL" id="CAB3787525.1"/>
    </source>
</evidence>
<evidence type="ECO:0000256" key="1">
    <source>
        <dbReference type="SAM" id="MobiDB-lite"/>
    </source>
</evidence>
<protein>
    <submittedName>
        <fullName evidence="2">Uncharacterized protein</fullName>
    </submittedName>
</protein>
<dbReference type="AlphaFoldDB" id="A0A6S7CT53"/>
<organism evidence="2 3">
    <name type="scientific">Pararobbsia alpina</name>
    <dbReference type="NCBI Taxonomy" id="621374"/>
    <lineage>
        <taxon>Bacteria</taxon>
        <taxon>Pseudomonadati</taxon>
        <taxon>Pseudomonadota</taxon>
        <taxon>Betaproteobacteria</taxon>
        <taxon>Burkholderiales</taxon>
        <taxon>Burkholderiaceae</taxon>
        <taxon>Pararobbsia</taxon>
    </lineage>
</organism>
<proteinExistence type="predicted"/>
<feature type="compositionally biased region" description="Basic and acidic residues" evidence="1">
    <location>
        <begin position="14"/>
        <end position="36"/>
    </location>
</feature>
<gene>
    <name evidence="2" type="ORF">LMG28138_02438</name>
</gene>
<feature type="region of interest" description="Disordered" evidence="1">
    <location>
        <begin position="1"/>
        <end position="49"/>
    </location>
</feature>
<keyword evidence="3" id="KW-1185">Reference proteome</keyword>
<evidence type="ECO:0000313" key="3">
    <source>
        <dbReference type="Proteomes" id="UP000494115"/>
    </source>
</evidence>
<reference evidence="2 3" key="1">
    <citation type="submission" date="2020-04" db="EMBL/GenBank/DDBJ databases">
        <authorList>
            <person name="De Canck E."/>
        </authorList>
    </citation>
    <scope>NUCLEOTIDE SEQUENCE [LARGE SCALE GENOMIC DNA]</scope>
    <source>
        <strain evidence="2 3">LMG 28138</strain>
    </source>
</reference>